<comment type="caution">
    <text evidence="2">The sequence shown here is derived from an EMBL/GenBank/DDBJ whole genome shotgun (WGS) entry which is preliminary data.</text>
</comment>
<accession>A0AAD6MW92</accession>
<sequence length="129" mass="14993">MPVYKSSDHPDYEKMGWTGYYLATSESEEYAHDHPETFQQNMIHQNFDISPLGINDTRYNYNHFGHAHAHTQVSASPKPNDRNPSLQPPLNYWNPIKHDPTVSTTPDLEKHKVPFVCHKQLEKEYVSSN</sequence>
<name>A0AAD6MW92_9EURO</name>
<protein>
    <submittedName>
        <fullName evidence="2">Uncharacterized protein</fullName>
    </submittedName>
</protein>
<dbReference type="EMBL" id="JAQJAN010000006">
    <property type="protein sequence ID" value="KAJ5727320.1"/>
    <property type="molecule type" value="Genomic_DNA"/>
</dbReference>
<evidence type="ECO:0000313" key="2">
    <source>
        <dbReference type="EMBL" id="KAJ5727320.1"/>
    </source>
</evidence>
<dbReference type="AlphaFoldDB" id="A0AAD6MW92"/>
<reference evidence="2" key="1">
    <citation type="journal article" date="2023" name="IMA Fungus">
        <title>Comparative genomic study of the Penicillium genus elucidates a diverse pangenome and 15 lateral gene transfer events.</title>
        <authorList>
            <person name="Petersen C."/>
            <person name="Sorensen T."/>
            <person name="Nielsen M.R."/>
            <person name="Sondergaard T.E."/>
            <person name="Sorensen J.L."/>
            <person name="Fitzpatrick D.A."/>
            <person name="Frisvad J.C."/>
            <person name="Nielsen K.L."/>
        </authorList>
    </citation>
    <scope>NUCLEOTIDE SEQUENCE</scope>
    <source>
        <strain evidence="2">IBT 17514</strain>
    </source>
</reference>
<gene>
    <name evidence="2" type="ORF">N7493_005140</name>
</gene>
<evidence type="ECO:0000313" key="3">
    <source>
        <dbReference type="Proteomes" id="UP001215712"/>
    </source>
</evidence>
<organism evidence="2 3">
    <name type="scientific">Penicillium malachiteum</name>
    <dbReference type="NCBI Taxonomy" id="1324776"/>
    <lineage>
        <taxon>Eukaryota</taxon>
        <taxon>Fungi</taxon>
        <taxon>Dikarya</taxon>
        <taxon>Ascomycota</taxon>
        <taxon>Pezizomycotina</taxon>
        <taxon>Eurotiomycetes</taxon>
        <taxon>Eurotiomycetidae</taxon>
        <taxon>Eurotiales</taxon>
        <taxon>Aspergillaceae</taxon>
        <taxon>Penicillium</taxon>
    </lineage>
</organism>
<dbReference type="Proteomes" id="UP001215712">
    <property type="component" value="Unassembled WGS sequence"/>
</dbReference>
<feature type="region of interest" description="Disordered" evidence="1">
    <location>
        <begin position="68"/>
        <end position="107"/>
    </location>
</feature>
<feature type="compositionally biased region" description="Polar residues" evidence="1">
    <location>
        <begin position="71"/>
        <end position="85"/>
    </location>
</feature>
<reference evidence="2" key="2">
    <citation type="submission" date="2023-01" db="EMBL/GenBank/DDBJ databases">
        <authorList>
            <person name="Petersen C."/>
        </authorList>
    </citation>
    <scope>NUCLEOTIDE SEQUENCE</scope>
    <source>
        <strain evidence="2">IBT 17514</strain>
    </source>
</reference>
<keyword evidence="3" id="KW-1185">Reference proteome</keyword>
<proteinExistence type="predicted"/>
<evidence type="ECO:0000256" key="1">
    <source>
        <dbReference type="SAM" id="MobiDB-lite"/>
    </source>
</evidence>